<accession>A0A2T7E1J8</accession>
<dbReference type="Proteomes" id="UP000244336">
    <property type="component" value="Chromosome 4"/>
</dbReference>
<evidence type="ECO:0000313" key="2">
    <source>
        <dbReference type="Proteomes" id="UP000244336"/>
    </source>
</evidence>
<reference evidence="1 2" key="1">
    <citation type="submission" date="2018-04" db="EMBL/GenBank/DDBJ databases">
        <title>WGS assembly of Panicum hallii var. hallii HAL2.</title>
        <authorList>
            <person name="Lovell J."/>
            <person name="Jenkins J."/>
            <person name="Lowry D."/>
            <person name="Mamidi S."/>
            <person name="Sreedasyam A."/>
            <person name="Weng X."/>
            <person name="Barry K."/>
            <person name="Bonette J."/>
            <person name="Campitelli B."/>
            <person name="Daum C."/>
            <person name="Gordon S."/>
            <person name="Gould B."/>
            <person name="Lipzen A."/>
            <person name="MacQueen A."/>
            <person name="Palacio-Mejia J."/>
            <person name="Plott C."/>
            <person name="Shakirov E."/>
            <person name="Shu S."/>
            <person name="Yoshinaga Y."/>
            <person name="Zane M."/>
            <person name="Rokhsar D."/>
            <person name="Grimwood J."/>
            <person name="Schmutz J."/>
            <person name="Juenger T."/>
        </authorList>
    </citation>
    <scope>NUCLEOTIDE SEQUENCE [LARGE SCALE GENOMIC DNA]</scope>
    <source>
        <strain evidence="2">cv. HAL2</strain>
    </source>
</reference>
<gene>
    <name evidence="1" type="ORF">GQ55_4G299400</name>
</gene>
<dbReference type="Gramene" id="PUZ61710">
    <property type="protein sequence ID" value="PUZ61710"/>
    <property type="gene ID" value="GQ55_4G299400"/>
</dbReference>
<name>A0A2T7E1J8_9POAL</name>
<protein>
    <submittedName>
        <fullName evidence="1">Uncharacterized protein</fullName>
    </submittedName>
</protein>
<dbReference type="AlphaFoldDB" id="A0A2T7E1J8"/>
<keyword evidence="2" id="KW-1185">Reference proteome</keyword>
<evidence type="ECO:0000313" key="1">
    <source>
        <dbReference type="EMBL" id="PUZ61710.1"/>
    </source>
</evidence>
<dbReference type="EMBL" id="CM009752">
    <property type="protein sequence ID" value="PUZ61710.1"/>
    <property type="molecule type" value="Genomic_DNA"/>
</dbReference>
<organism evidence="1 2">
    <name type="scientific">Panicum hallii var. hallii</name>
    <dbReference type="NCBI Taxonomy" id="1504633"/>
    <lineage>
        <taxon>Eukaryota</taxon>
        <taxon>Viridiplantae</taxon>
        <taxon>Streptophyta</taxon>
        <taxon>Embryophyta</taxon>
        <taxon>Tracheophyta</taxon>
        <taxon>Spermatophyta</taxon>
        <taxon>Magnoliopsida</taxon>
        <taxon>Liliopsida</taxon>
        <taxon>Poales</taxon>
        <taxon>Poaceae</taxon>
        <taxon>PACMAD clade</taxon>
        <taxon>Panicoideae</taxon>
        <taxon>Panicodae</taxon>
        <taxon>Paniceae</taxon>
        <taxon>Panicinae</taxon>
        <taxon>Panicum</taxon>
        <taxon>Panicum sect. Panicum</taxon>
    </lineage>
</organism>
<sequence length="105" mass="12115">MMLVCWRRRQLGLTKNGPEDDWYNMVVYGSPKDHRGVIGSLQHITCGKECPHVLYFSLILSAICCTKTIKHSHPKAFVLFSLNLCSPYNFIQCEPIQQYIVLALW</sequence>
<proteinExistence type="predicted"/>